<protein>
    <submittedName>
        <fullName evidence="3">Twin-arginine translocation signal domain-containing protein</fullName>
    </submittedName>
</protein>
<comment type="caution">
    <text evidence="3">The sequence shown here is derived from an EMBL/GenBank/DDBJ whole genome shotgun (WGS) entry which is preliminary data.</text>
</comment>
<evidence type="ECO:0000259" key="2">
    <source>
        <dbReference type="Pfam" id="PF22778"/>
    </source>
</evidence>
<keyword evidence="4" id="KW-1185">Reference proteome</keyword>
<dbReference type="PANTHER" id="PTHR34599">
    <property type="entry name" value="PEROXIDASE-RELATED"/>
    <property type="match status" value="1"/>
</dbReference>
<dbReference type="AlphaFoldDB" id="A0A941DSA3"/>
<dbReference type="Gene3D" id="1.20.144.10">
    <property type="entry name" value="Phosphatidic acid phosphatase type 2/haloperoxidase"/>
    <property type="match status" value="1"/>
</dbReference>
<dbReference type="Pfam" id="PF21167">
    <property type="entry name" value="DUF6851"/>
    <property type="match status" value="1"/>
</dbReference>
<dbReference type="EMBL" id="JAGSPN010000010">
    <property type="protein sequence ID" value="MBR7783121.1"/>
    <property type="molecule type" value="Genomic_DNA"/>
</dbReference>
<feature type="domain" description="DUF6851" evidence="1">
    <location>
        <begin position="68"/>
        <end position="196"/>
    </location>
</feature>
<dbReference type="Proteomes" id="UP000680067">
    <property type="component" value="Unassembled WGS sequence"/>
</dbReference>
<dbReference type="SUPFAM" id="SSF48317">
    <property type="entry name" value="Acid phosphatase/Vanadium-dependent haloperoxidase"/>
    <property type="match status" value="1"/>
</dbReference>
<reference evidence="3" key="1">
    <citation type="submission" date="2021-04" db="EMBL/GenBank/DDBJ databases">
        <title>novel species isolated from subtropical streams in China.</title>
        <authorList>
            <person name="Lu H."/>
        </authorList>
    </citation>
    <scope>NUCLEOTIDE SEQUENCE</scope>
    <source>
        <strain evidence="3">LFS511W</strain>
    </source>
</reference>
<dbReference type="Pfam" id="PF22778">
    <property type="entry name" value="VCPO_2nd"/>
    <property type="match status" value="1"/>
</dbReference>
<sequence>MKRRDFLRISAISGTAAALPGCGGSDSGTGSVAEAPQPKVVVLWNTAALAAVRDAKPGPPMVARSLAVIHTAIYDAWAAYDAVAIGTRLRGALRRPEAERTALNKVKAMSQAAYVACLNQFPAQKAIFDKAMSQLGFSVSASFDPAQPEGIGNLAAQAVIDFRRGDGSNQDGSLTASGTAYADYTGYAPVNPATVFTGTTPMTSFPAPDHWQPLTFTDAAGVTRTPGFIAPHWRHVVPFAMTSSSQFRPGPPAALNTPAFTAQAQQIVDLLINLTEKQKCIAEYWADGPNSELPPGHWNLFAQVISERDKHDNDKDVRLFFALTNAVFDAGIATWECKRFYDYVRPISAIRYLFNSQTIKGYGAGGPPAGLVDISGSGWRPFQRDTFPTPPFAEYTSGHSAFSAAGAEVLRSFTGSDAFGHSATIPARSLIADNSLPAAPLTLSWATFTEATEEAGMSRLYGGIHFADGNNAGKDIGKKTGAQAFAKARRYWEGTA</sequence>
<dbReference type="InterPro" id="IPR052559">
    <property type="entry name" value="V-haloperoxidase"/>
</dbReference>
<dbReference type="Gene3D" id="1.10.606.10">
    <property type="entry name" value="Vanadium-containing Chloroperoxidase, domain 2"/>
    <property type="match status" value="1"/>
</dbReference>
<accession>A0A941DSA3</accession>
<dbReference type="GO" id="GO:0004601">
    <property type="term" value="F:peroxidase activity"/>
    <property type="evidence" value="ECO:0007669"/>
    <property type="project" value="InterPro"/>
</dbReference>
<dbReference type="InterPro" id="IPR006311">
    <property type="entry name" value="TAT_signal"/>
</dbReference>
<evidence type="ECO:0000313" key="4">
    <source>
        <dbReference type="Proteomes" id="UP000680067"/>
    </source>
</evidence>
<dbReference type="InterPro" id="IPR016119">
    <property type="entry name" value="Br/Cl_peroxidase_C"/>
</dbReference>
<gene>
    <name evidence="3" type="ORF">KDM89_13290</name>
</gene>
<dbReference type="PROSITE" id="PS51318">
    <property type="entry name" value="TAT"/>
    <property type="match status" value="1"/>
</dbReference>
<evidence type="ECO:0000259" key="1">
    <source>
        <dbReference type="Pfam" id="PF21167"/>
    </source>
</evidence>
<dbReference type="InterPro" id="IPR049283">
    <property type="entry name" value="DUF6851"/>
</dbReference>
<dbReference type="RefSeq" id="WP_212688418.1">
    <property type="nucleotide sequence ID" value="NZ_JAGSPN010000010.1"/>
</dbReference>
<dbReference type="PANTHER" id="PTHR34599:SF2">
    <property type="entry name" value="TRAF-TYPE DOMAIN-CONTAINING PROTEIN"/>
    <property type="match status" value="1"/>
</dbReference>
<dbReference type="CDD" id="cd03398">
    <property type="entry name" value="PAP2_haloperoxidase"/>
    <property type="match status" value="1"/>
</dbReference>
<dbReference type="InterPro" id="IPR036938">
    <property type="entry name" value="PAP2/HPO_sf"/>
</dbReference>
<dbReference type="InterPro" id="IPR055161">
    <property type="entry name" value="NapH1-like_2nd"/>
</dbReference>
<proteinExistence type="predicted"/>
<feature type="domain" description="Vanadium-dependent haloperoxidase NapH1-like second helical-bundle" evidence="2">
    <location>
        <begin position="319"/>
        <end position="494"/>
    </location>
</feature>
<organism evidence="3 4">
    <name type="scientific">Undibacterium luofuense</name>
    <dbReference type="NCBI Taxonomy" id="2828733"/>
    <lineage>
        <taxon>Bacteria</taxon>
        <taxon>Pseudomonadati</taxon>
        <taxon>Pseudomonadota</taxon>
        <taxon>Betaproteobacteria</taxon>
        <taxon>Burkholderiales</taxon>
        <taxon>Oxalobacteraceae</taxon>
        <taxon>Undibacterium</taxon>
    </lineage>
</organism>
<name>A0A941DSA3_9BURK</name>
<evidence type="ECO:0000313" key="3">
    <source>
        <dbReference type="EMBL" id="MBR7783121.1"/>
    </source>
</evidence>